<dbReference type="PANTHER" id="PTHR30026">
    <property type="entry name" value="OUTER MEMBRANE PROTEIN TOLC"/>
    <property type="match status" value="1"/>
</dbReference>
<reference evidence="9" key="1">
    <citation type="thesis" date="2020" institute="Technische Universitat Dresden" country="Dresden, Germany">
        <title>The Agarolytic System of Microbulbifer elongatus PORT2, Isolated from Batu Karas, Pangandaran West Java Indonesia.</title>
        <authorList>
            <person name="Anggraeni S.R."/>
        </authorList>
    </citation>
    <scope>NUCLEOTIDE SEQUENCE</scope>
    <source>
        <strain evidence="9">PORT2</strain>
    </source>
</reference>
<evidence type="ECO:0000256" key="1">
    <source>
        <dbReference type="ARBA" id="ARBA00004442"/>
    </source>
</evidence>
<accession>A0ABT1NXX4</accession>
<proteinExistence type="inferred from homology"/>
<protein>
    <submittedName>
        <fullName evidence="9">TolC family protein</fullName>
    </submittedName>
</protein>
<evidence type="ECO:0000256" key="4">
    <source>
        <dbReference type="ARBA" id="ARBA00022452"/>
    </source>
</evidence>
<evidence type="ECO:0000256" key="5">
    <source>
        <dbReference type="ARBA" id="ARBA00022692"/>
    </source>
</evidence>
<name>A0ABT1NXX4_9GAMM</name>
<organism evidence="9 10">
    <name type="scientific">Microbulbifer elongatus</name>
    <dbReference type="NCBI Taxonomy" id="86173"/>
    <lineage>
        <taxon>Bacteria</taxon>
        <taxon>Pseudomonadati</taxon>
        <taxon>Pseudomonadota</taxon>
        <taxon>Gammaproteobacteria</taxon>
        <taxon>Cellvibrionales</taxon>
        <taxon>Microbulbiferaceae</taxon>
        <taxon>Microbulbifer</taxon>
    </lineage>
</organism>
<dbReference type="InterPro" id="IPR051906">
    <property type="entry name" value="TolC-like"/>
</dbReference>
<evidence type="ECO:0000256" key="7">
    <source>
        <dbReference type="ARBA" id="ARBA00023237"/>
    </source>
</evidence>
<keyword evidence="7" id="KW-0998">Cell outer membrane</keyword>
<keyword evidence="6" id="KW-0472">Membrane</keyword>
<dbReference type="PANTHER" id="PTHR30026:SF5">
    <property type="entry name" value="ABC-TYPE EFFLUX SYSTEM SECRETIN COMPONENT"/>
    <property type="match status" value="1"/>
</dbReference>
<evidence type="ECO:0000256" key="3">
    <source>
        <dbReference type="ARBA" id="ARBA00022448"/>
    </source>
</evidence>
<dbReference type="EMBL" id="JACASI010000013">
    <property type="protein sequence ID" value="MCQ3828735.1"/>
    <property type="molecule type" value="Genomic_DNA"/>
</dbReference>
<comment type="caution">
    <text evidence="9">The sequence shown here is derived from an EMBL/GenBank/DDBJ whole genome shotgun (WGS) entry which is preliminary data.</text>
</comment>
<feature type="chain" id="PRO_5045524068" evidence="8">
    <location>
        <begin position="23"/>
        <end position="457"/>
    </location>
</feature>
<dbReference type="Pfam" id="PF02321">
    <property type="entry name" value="OEP"/>
    <property type="match status" value="2"/>
</dbReference>
<sequence length="457" mass="49222">MSRVFQVLLLMLPLANSSAAPATEPLTFAEAMQHLQQNPLLEAGRAQLAGAQAKSSAARALALPQLGVISTYGNFSDAVEVDLGFLNQVLDSIDPAIPEIPNPILQPRDFAFTMATLTWPVFTGGRTSSLRQASAIGIEVASAGQDVTENTLMLDLTARYFGVSVSERALQVQSAVVGSLRTHLQHARALENEGQIAAADRMRAEVALAQAEVLEQERRHALENTRAGLSSLLGLENRAVSVASAPPSQLPSPQGLPQLLADAQRANPLIRQLNATARQAEQVVSVARSEYWPDVTIIGGFELHSYQLPELIPDWTVTANLTFKIFDGGARRAGVSLAQEEWRATRALAKEAEERVQLNVETRYSAFLDAQSRGQVTRKTERLAAESLRMQRAAFAAGEGRSIDVIDAENALAGARLQRLAADYDSLIAWTSLMLASGHETTVLDVLARPGAVPNVK</sequence>
<evidence type="ECO:0000256" key="2">
    <source>
        <dbReference type="ARBA" id="ARBA00007613"/>
    </source>
</evidence>
<dbReference type="Gene3D" id="1.20.1600.10">
    <property type="entry name" value="Outer membrane efflux proteins (OEP)"/>
    <property type="match status" value="1"/>
</dbReference>
<keyword evidence="3" id="KW-0813">Transport</keyword>
<keyword evidence="4" id="KW-1134">Transmembrane beta strand</keyword>
<evidence type="ECO:0000256" key="6">
    <source>
        <dbReference type="ARBA" id="ARBA00023136"/>
    </source>
</evidence>
<comment type="subcellular location">
    <subcellularLocation>
        <location evidence="1">Cell outer membrane</location>
    </subcellularLocation>
</comment>
<feature type="signal peptide" evidence="8">
    <location>
        <begin position="1"/>
        <end position="22"/>
    </location>
</feature>
<comment type="similarity">
    <text evidence="2">Belongs to the outer membrane factor (OMF) (TC 1.B.17) family.</text>
</comment>
<evidence type="ECO:0000256" key="8">
    <source>
        <dbReference type="SAM" id="SignalP"/>
    </source>
</evidence>
<dbReference type="InterPro" id="IPR003423">
    <property type="entry name" value="OMP_efflux"/>
</dbReference>
<evidence type="ECO:0000313" key="10">
    <source>
        <dbReference type="Proteomes" id="UP001205566"/>
    </source>
</evidence>
<dbReference type="Proteomes" id="UP001205566">
    <property type="component" value="Unassembled WGS sequence"/>
</dbReference>
<keyword evidence="5" id="KW-0812">Transmembrane</keyword>
<dbReference type="SUPFAM" id="SSF56954">
    <property type="entry name" value="Outer membrane efflux proteins (OEP)"/>
    <property type="match status" value="1"/>
</dbReference>
<keyword evidence="8" id="KW-0732">Signal</keyword>
<gene>
    <name evidence="9" type="ORF">HXX02_04710</name>
</gene>
<evidence type="ECO:0000313" key="9">
    <source>
        <dbReference type="EMBL" id="MCQ3828735.1"/>
    </source>
</evidence>
<keyword evidence="10" id="KW-1185">Reference proteome</keyword>
<dbReference type="RefSeq" id="WP_255873550.1">
    <property type="nucleotide sequence ID" value="NZ_JACASI010000013.1"/>
</dbReference>